<keyword evidence="2" id="KW-0812">Transmembrane</keyword>
<sequence>MIMPEGAAEKGRLYFIDNIRSFVIVQVVILHAAVTYSGLGMWYYREAAALEPLTTLSFGIIQSFIQAYSLGLLFLVAGYFVPASFRRKGAGRFLRDRAVRLGVPALIYMLIINPAILYYVMSLSAVAPLPAPGGFYLGYLLGLQFLGGSGPMWFAIALLIFSAAYAAARLLRGDPEKRDEEKAEGAEGVEGAGGAEGAGEEATLPRHREVIALILVIAAAAFAIRLVQPIGTAVLNMQLSFFASYVALFVVGVAARRRRWLARIPYPFGIVWLKAALVGGTAFWLALFLVGIGPEGEISMINGGLRWQSAAYALWEAFFCVGACLGIVVIFRERFNSGGRLARFMADNSFAVYFFHPVILILVTAALRGFAWHPLAKFAVAAAVAVPLCFVASELVLRRIPVVGRVL</sequence>
<feature type="transmembrane region" description="Helical" evidence="2">
    <location>
        <begin position="210"/>
        <end position="227"/>
    </location>
</feature>
<feature type="compositionally biased region" description="Basic and acidic residues" evidence="1">
    <location>
        <begin position="176"/>
        <end position="185"/>
    </location>
</feature>
<dbReference type="KEGG" id="mhi:Mhar_0712"/>
<dbReference type="InterPro" id="IPR050623">
    <property type="entry name" value="Glucan_succinyl_AcylTrfase"/>
</dbReference>
<feature type="transmembrane region" description="Helical" evidence="2">
    <location>
        <begin position="233"/>
        <end position="254"/>
    </location>
</feature>
<feature type="domain" description="Acyltransferase 3" evidence="3">
    <location>
        <begin position="14"/>
        <end position="393"/>
    </location>
</feature>
<dbReference type="EMBL" id="CP003117">
    <property type="protein sequence ID" value="AET64090.1"/>
    <property type="molecule type" value="Genomic_DNA"/>
</dbReference>
<keyword evidence="4" id="KW-0808">Transferase</keyword>
<evidence type="ECO:0000256" key="2">
    <source>
        <dbReference type="SAM" id="Phobius"/>
    </source>
</evidence>
<dbReference type="HOGENOM" id="CLU_036097_1_0_2"/>
<dbReference type="PANTHER" id="PTHR36927:SF4">
    <property type="entry name" value="BLR5718 PROTEIN"/>
    <property type="match status" value="1"/>
</dbReference>
<feature type="compositionally biased region" description="Gly residues" evidence="1">
    <location>
        <begin position="188"/>
        <end position="197"/>
    </location>
</feature>
<feature type="transmembrane region" description="Helical" evidence="2">
    <location>
        <begin position="312"/>
        <end position="331"/>
    </location>
</feature>
<proteinExistence type="predicted"/>
<reference evidence="4 5" key="1">
    <citation type="journal article" date="2012" name="PLoS ONE">
        <title>The genome characteristics and predicted function of methyl-group oxidation pathway in the obligate aceticlastic methanogens, Methanosaeta spp.</title>
        <authorList>
            <person name="Zhu J."/>
            <person name="Zheng H."/>
            <person name="Ai G."/>
            <person name="Zhang G."/>
            <person name="Liu D."/>
            <person name="Liu X."/>
            <person name="Dong X."/>
        </authorList>
    </citation>
    <scope>NUCLEOTIDE SEQUENCE [LARGE SCALE GENOMIC DNA]</scope>
    <source>
        <strain evidence="4 5">6Ac</strain>
    </source>
</reference>
<feature type="transmembrane region" description="Helical" evidence="2">
    <location>
        <begin position="352"/>
        <end position="372"/>
    </location>
</feature>
<keyword evidence="2" id="KW-0472">Membrane</keyword>
<name>G7WK97_METH6</name>
<feature type="transmembrane region" description="Helical" evidence="2">
    <location>
        <begin position="21"/>
        <end position="44"/>
    </location>
</feature>
<dbReference type="PANTHER" id="PTHR36927">
    <property type="entry name" value="BLR4337 PROTEIN"/>
    <property type="match status" value="1"/>
</dbReference>
<feature type="transmembrane region" description="Helical" evidence="2">
    <location>
        <begin position="141"/>
        <end position="168"/>
    </location>
</feature>
<dbReference type="Proteomes" id="UP000005877">
    <property type="component" value="Chromosome"/>
</dbReference>
<organism evidence="4 5">
    <name type="scientific">Methanothrix harundinacea (strain 6Ac)</name>
    <name type="common">Methanosaeta harundinacea</name>
    <dbReference type="NCBI Taxonomy" id="1110509"/>
    <lineage>
        <taxon>Archaea</taxon>
        <taxon>Methanobacteriati</taxon>
        <taxon>Methanobacteriota</taxon>
        <taxon>Stenosarchaea group</taxon>
        <taxon>Methanomicrobia</taxon>
        <taxon>Methanotrichales</taxon>
        <taxon>Methanotrichaceae</taxon>
        <taxon>Methanothrix</taxon>
    </lineage>
</organism>
<keyword evidence="5" id="KW-1185">Reference proteome</keyword>
<feature type="transmembrane region" description="Helical" evidence="2">
    <location>
        <begin position="56"/>
        <end position="81"/>
    </location>
</feature>
<dbReference type="PATRIC" id="fig|1110509.7.peg.799"/>
<dbReference type="InterPro" id="IPR002656">
    <property type="entry name" value="Acyl_transf_3_dom"/>
</dbReference>
<dbReference type="AlphaFoldDB" id="G7WK97"/>
<dbReference type="STRING" id="1110509.Mhar_0712"/>
<keyword evidence="4" id="KW-0012">Acyltransferase</keyword>
<evidence type="ECO:0000313" key="4">
    <source>
        <dbReference type="EMBL" id="AET64090.1"/>
    </source>
</evidence>
<gene>
    <name evidence="4" type="ordered locus">Mhar_0712</name>
</gene>
<evidence type="ECO:0000256" key="1">
    <source>
        <dbReference type="SAM" id="MobiDB-lite"/>
    </source>
</evidence>
<keyword evidence="2" id="KW-1133">Transmembrane helix</keyword>
<feature type="transmembrane region" description="Helical" evidence="2">
    <location>
        <begin position="101"/>
        <end position="121"/>
    </location>
</feature>
<evidence type="ECO:0000313" key="5">
    <source>
        <dbReference type="Proteomes" id="UP000005877"/>
    </source>
</evidence>
<feature type="transmembrane region" description="Helical" evidence="2">
    <location>
        <begin position="266"/>
        <end position="292"/>
    </location>
</feature>
<feature type="transmembrane region" description="Helical" evidence="2">
    <location>
        <begin position="378"/>
        <end position="397"/>
    </location>
</feature>
<evidence type="ECO:0000259" key="3">
    <source>
        <dbReference type="Pfam" id="PF01757"/>
    </source>
</evidence>
<accession>G7WK97</accession>
<dbReference type="Pfam" id="PF01757">
    <property type="entry name" value="Acyl_transf_3"/>
    <property type="match status" value="1"/>
</dbReference>
<dbReference type="GO" id="GO:0016747">
    <property type="term" value="F:acyltransferase activity, transferring groups other than amino-acyl groups"/>
    <property type="evidence" value="ECO:0007669"/>
    <property type="project" value="InterPro"/>
</dbReference>
<feature type="region of interest" description="Disordered" evidence="1">
    <location>
        <begin position="176"/>
        <end position="201"/>
    </location>
</feature>
<protein>
    <submittedName>
        <fullName evidence="4">Acyltransferase 3</fullName>
    </submittedName>
</protein>